<dbReference type="Pfam" id="PF05165">
    <property type="entry name" value="GCH_III"/>
    <property type="match status" value="2"/>
</dbReference>
<evidence type="ECO:0000256" key="2">
    <source>
        <dbReference type="ARBA" id="ARBA00023134"/>
    </source>
</evidence>
<dbReference type="HAMAP" id="MF_00608">
    <property type="entry name" value="GTP_cyclohydro_3"/>
    <property type="match status" value="1"/>
</dbReference>
<dbReference type="PIRSF" id="PIRSF009265">
    <property type="entry name" value="GTP_cyclohydro_3"/>
    <property type="match status" value="1"/>
</dbReference>
<dbReference type="InterPro" id="IPR029787">
    <property type="entry name" value="Nucleotide_cyclase"/>
</dbReference>
<proteinExistence type="inferred from homology"/>
<evidence type="ECO:0000256" key="3">
    <source>
        <dbReference type="HAMAP-Rule" id="MF_00608"/>
    </source>
</evidence>
<dbReference type="GO" id="GO:0005525">
    <property type="term" value="F:GTP binding"/>
    <property type="evidence" value="ECO:0007669"/>
    <property type="project" value="UniProtKB-KW"/>
</dbReference>
<dbReference type="PANTHER" id="PTHR42202">
    <property type="entry name" value="GTP CYCLOHYDROLASE III"/>
    <property type="match status" value="1"/>
</dbReference>
<keyword evidence="2 3" id="KW-0342">GTP-binding</keyword>
<comment type="catalytic activity">
    <reaction evidence="3">
        <text>GTP + 3 H2O = 2-amino-5-formylamino-6-(5-phospho-D-ribosylamino)pyrimidin-4(3H)-one + 2 phosphate + 2 H(+)</text>
        <dbReference type="Rhea" id="RHEA:22468"/>
        <dbReference type="ChEBI" id="CHEBI:15377"/>
        <dbReference type="ChEBI" id="CHEBI:15378"/>
        <dbReference type="ChEBI" id="CHEBI:37565"/>
        <dbReference type="ChEBI" id="CHEBI:43474"/>
        <dbReference type="ChEBI" id="CHEBI:57258"/>
        <dbReference type="EC" id="3.5.4.29"/>
    </reaction>
</comment>
<dbReference type="EC" id="3.5.4.29" evidence="3"/>
<dbReference type="GO" id="GO:0043740">
    <property type="term" value="F:GTP cyclohydrolase IIa activity"/>
    <property type="evidence" value="ECO:0007669"/>
    <property type="project" value="UniProtKB-EC"/>
</dbReference>
<keyword evidence="3" id="KW-0547">Nucleotide-binding</keyword>
<dbReference type="AlphaFoldDB" id="A0A977PKQ8"/>
<name>A0A977PKQ8_9CREN</name>
<evidence type="ECO:0000313" key="4">
    <source>
        <dbReference type="EMBL" id="UXD22277.1"/>
    </source>
</evidence>
<dbReference type="KEGG" id="ipc:IPA_03160"/>
<dbReference type="EMBL" id="CP006868">
    <property type="protein sequence ID" value="UXD22277.1"/>
    <property type="molecule type" value="Genomic_DNA"/>
</dbReference>
<comment type="similarity">
    <text evidence="3">Belongs to the archaeal-type GTP cyclohydrolase family.</text>
</comment>
<evidence type="ECO:0000256" key="1">
    <source>
        <dbReference type="ARBA" id="ARBA00022801"/>
    </source>
</evidence>
<dbReference type="InterPro" id="IPR007839">
    <property type="entry name" value="GTP_CycHdrlase_3"/>
</dbReference>
<organism evidence="4 5">
    <name type="scientific">Ignicoccus pacificus DSM 13166</name>
    <dbReference type="NCBI Taxonomy" id="940294"/>
    <lineage>
        <taxon>Archaea</taxon>
        <taxon>Thermoproteota</taxon>
        <taxon>Thermoprotei</taxon>
        <taxon>Desulfurococcales</taxon>
        <taxon>Desulfurococcaceae</taxon>
        <taxon>Ignicoccus</taxon>
    </lineage>
</organism>
<dbReference type="Gene3D" id="3.30.70.1230">
    <property type="entry name" value="Nucleotide cyclase"/>
    <property type="match status" value="2"/>
</dbReference>
<keyword evidence="5" id="KW-1185">Reference proteome</keyword>
<evidence type="ECO:0000313" key="5">
    <source>
        <dbReference type="Proteomes" id="UP001063698"/>
    </source>
</evidence>
<gene>
    <name evidence="3" type="primary">gch3</name>
    <name evidence="4" type="ORF">IPA_03160</name>
</gene>
<comment type="function">
    <text evidence="3">Catalyzes the formation of 2-amino-5-formylamino-6-ribofuranosylamino-4(3H)-pyrimidinone ribonucleotide monophosphate and inorganic phosphate from GTP. Also has an independent pyrophosphate phosphohydrolase activity.</text>
</comment>
<accession>A0A977PKQ8</accession>
<protein>
    <recommendedName>
        <fullName evidence="3">GTP cyclohydrolase III</fullName>
        <ecNumber evidence="3">3.5.4.29</ecNumber>
    </recommendedName>
</protein>
<dbReference type="PANTHER" id="PTHR42202:SF1">
    <property type="entry name" value="GTP CYCLOHYDROLASE III"/>
    <property type="match status" value="1"/>
</dbReference>
<keyword evidence="1 3" id="KW-0378">Hydrolase</keyword>
<reference evidence="4" key="1">
    <citation type="submission" date="2013-11" db="EMBL/GenBank/DDBJ databases">
        <title>Comparative genomics of Ignicoccus.</title>
        <authorList>
            <person name="Podar M."/>
        </authorList>
    </citation>
    <scope>NUCLEOTIDE SEQUENCE</scope>
    <source>
        <strain evidence="4">DSM 13166</strain>
    </source>
</reference>
<sequence length="211" mass="23382">MVLEGYREWTESLGSDREWKIQAVQGELDKISSLKASECEAFYLPTRRDVLTFILNNVDINCFENVVKEIEKASPVPLKVIVGYGRTPLEALWNPLEEGEEGPVTAVHVDIDHISVRPHYLGYVEAVGMFDTLVKMALPLGGVVSYLGGDNVIAFLGKEEAFSFASSVLNLFKEVKIGIGIGKRPREAVAKAAEGLRIAREERGERIVTVY</sequence>
<dbReference type="Proteomes" id="UP001063698">
    <property type="component" value="Chromosome"/>
</dbReference>